<keyword evidence="4" id="KW-1185">Reference proteome</keyword>
<reference evidence="3 4" key="1">
    <citation type="journal article" date="2023" name="Plants (Basel)">
        <title>Bridging the Gap: Combining Genomics and Transcriptomics Approaches to Understand Stylosanthes scabra, an Orphan Legume from the Brazilian Caatinga.</title>
        <authorList>
            <person name="Ferreira-Neto J.R.C."/>
            <person name="da Silva M.D."/>
            <person name="Binneck E."/>
            <person name="de Melo N.F."/>
            <person name="da Silva R.H."/>
            <person name="de Melo A.L.T.M."/>
            <person name="Pandolfi V."/>
            <person name="Bustamante F.O."/>
            <person name="Brasileiro-Vidal A.C."/>
            <person name="Benko-Iseppon A.M."/>
        </authorList>
    </citation>
    <scope>NUCLEOTIDE SEQUENCE [LARGE SCALE GENOMIC DNA]</scope>
    <source>
        <tissue evidence="3">Leaves</tissue>
    </source>
</reference>
<protein>
    <recommendedName>
        <fullName evidence="2">2-isopropylmalate synthase LeuA allosteric (dimerisation) domain-containing protein</fullName>
    </recommendedName>
</protein>
<dbReference type="InterPro" id="IPR013709">
    <property type="entry name" value="2-isopropylmalate_synth_dimer"/>
</dbReference>
<evidence type="ECO:0000313" key="3">
    <source>
        <dbReference type="EMBL" id="MED6153847.1"/>
    </source>
</evidence>
<proteinExistence type="predicted"/>
<gene>
    <name evidence="3" type="ORF">PIB30_106011</name>
</gene>
<evidence type="ECO:0000259" key="2">
    <source>
        <dbReference type="SMART" id="SM00917"/>
    </source>
</evidence>
<dbReference type="InterPro" id="IPR036230">
    <property type="entry name" value="LeuA_allosteric_dom_sf"/>
</dbReference>
<evidence type="ECO:0000313" key="4">
    <source>
        <dbReference type="Proteomes" id="UP001341840"/>
    </source>
</evidence>
<accession>A0ABU6TYB4</accession>
<dbReference type="Proteomes" id="UP001341840">
    <property type="component" value="Unassembled WGS sequence"/>
</dbReference>
<sequence>VTGGTLGLSTATVRLNNTIDGSTHVTCSVGSGSMDPIFKAVNLIVKEAVKLVEYTLTTITGVDVVITAHVVICRLNNYASNHSTDEENVQPTFSGTAAGTDVAVSSVEAYIAAMNKMLTSKE</sequence>
<organism evidence="3 4">
    <name type="scientific">Stylosanthes scabra</name>
    <dbReference type="NCBI Taxonomy" id="79078"/>
    <lineage>
        <taxon>Eukaryota</taxon>
        <taxon>Viridiplantae</taxon>
        <taxon>Streptophyta</taxon>
        <taxon>Embryophyta</taxon>
        <taxon>Tracheophyta</taxon>
        <taxon>Spermatophyta</taxon>
        <taxon>Magnoliopsida</taxon>
        <taxon>eudicotyledons</taxon>
        <taxon>Gunneridae</taxon>
        <taxon>Pentapetalae</taxon>
        <taxon>rosids</taxon>
        <taxon>fabids</taxon>
        <taxon>Fabales</taxon>
        <taxon>Fabaceae</taxon>
        <taxon>Papilionoideae</taxon>
        <taxon>50 kb inversion clade</taxon>
        <taxon>dalbergioids sensu lato</taxon>
        <taxon>Dalbergieae</taxon>
        <taxon>Pterocarpus clade</taxon>
        <taxon>Stylosanthes</taxon>
    </lineage>
</organism>
<dbReference type="Gene3D" id="3.30.160.270">
    <property type="match status" value="1"/>
</dbReference>
<feature type="domain" description="2-isopropylmalate synthase LeuA allosteric (dimerisation)" evidence="2">
    <location>
        <begin position="3"/>
        <end position="118"/>
    </location>
</feature>
<dbReference type="SMART" id="SM00917">
    <property type="entry name" value="LeuA_dimer"/>
    <property type="match status" value="1"/>
</dbReference>
<dbReference type="EMBL" id="JASCZI010094676">
    <property type="protein sequence ID" value="MED6153847.1"/>
    <property type="molecule type" value="Genomic_DNA"/>
</dbReference>
<keyword evidence="1" id="KW-0808">Transferase</keyword>
<dbReference type="SUPFAM" id="SSF110921">
    <property type="entry name" value="2-isopropylmalate synthase LeuA, allosteric (dimerisation) domain"/>
    <property type="match status" value="1"/>
</dbReference>
<dbReference type="Pfam" id="PF08502">
    <property type="entry name" value="LeuA_dimer"/>
    <property type="match status" value="1"/>
</dbReference>
<comment type="caution">
    <text evidence="3">The sequence shown here is derived from an EMBL/GenBank/DDBJ whole genome shotgun (WGS) entry which is preliminary data.</text>
</comment>
<name>A0ABU6TYB4_9FABA</name>
<evidence type="ECO:0000256" key="1">
    <source>
        <dbReference type="ARBA" id="ARBA00022679"/>
    </source>
</evidence>
<feature type="non-terminal residue" evidence="3">
    <location>
        <position position="1"/>
    </location>
</feature>